<dbReference type="RefSeq" id="WP_343958743.1">
    <property type="nucleotide sequence ID" value="NZ_BAAAKZ010000003.1"/>
</dbReference>
<comment type="caution">
    <text evidence="4">The sequence shown here is derived from an EMBL/GenBank/DDBJ whole genome shotgun (WGS) entry which is preliminary data.</text>
</comment>
<dbReference type="EMBL" id="JBHTLY010000001">
    <property type="protein sequence ID" value="MFD1200496.1"/>
    <property type="molecule type" value="Genomic_DNA"/>
</dbReference>
<dbReference type="PANTHER" id="PTHR30055">
    <property type="entry name" value="HTH-TYPE TRANSCRIPTIONAL REGULATOR RUTR"/>
    <property type="match status" value="1"/>
</dbReference>
<dbReference type="PANTHER" id="PTHR30055:SF181">
    <property type="entry name" value="BLR6905 PROTEIN"/>
    <property type="match status" value="1"/>
</dbReference>
<proteinExistence type="predicted"/>
<keyword evidence="5" id="KW-1185">Reference proteome</keyword>
<evidence type="ECO:0000313" key="4">
    <source>
        <dbReference type="EMBL" id="MFD1200496.1"/>
    </source>
</evidence>
<dbReference type="Gene3D" id="1.10.357.10">
    <property type="entry name" value="Tetracycline Repressor, domain 2"/>
    <property type="match status" value="1"/>
</dbReference>
<gene>
    <name evidence="4" type="ORF">ACFQ3U_01125</name>
</gene>
<reference evidence="5" key="1">
    <citation type="journal article" date="2019" name="Int. J. Syst. Evol. Microbiol.">
        <title>The Global Catalogue of Microorganisms (GCM) 10K type strain sequencing project: providing services to taxonomists for standard genome sequencing and annotation.</title>
        <authorList>
            <consortium name="The Broad Institute Genomics Platform"/>
            <consortium name="The Broad Institute Genome Sequencing Center for Infectious Disease"/>
            <person name="Wu L."/>
            <person name="Ma J."/>
        </authorList>
    </citation>
    <scope>NUCLEOTIDE SEQUENCE [LARGE SCALE GENOMIC DNA]</scope>
    <source>
        <strain evidence="5">CCUG 50213</strain>
    </source>
</reference>
<dbReference type="Pfam" id="PF17939">
    <property type="entry name" value="TetR_C_30"/>
    <property type="match status" value="1"/>
</dbReference>
<protein>
    <submittedName>
        <fullName evidence="4">TetR/AcrR family transcriptional regulator</fullName>
    </submittedName>
</protein>
<organism evidence="4 5">
    <name type="scientific">Leucobacter albus</name>
    <dbReference type="NCBI Taxonomy" id="272210"/>
    <lineage>
        <taxon>Bacteria</taxon>
        <taxon>Bacillati</taxon>
        <taxon>Actinomycetota</taxon>
        <taxon>Actinomycetes</taxon>
        <taxon>Micrococcales</taxon>
        <taxon>Microbacteriaceae</taxon>
        <taxon>Leucobacter</taxon>
    </lineage>
</organism>
<dbReference type="InterPro" id="IPR050109">
    <property type="entry name" value="HTH-type_TetR-like_transc_reg"/>
</dbReference>
<sequence length="201" mass="22554">MSAQKISRRVRILRTAERMFAQHGFESVGMREIAAQAEVSVALLTYHFETKDNLYREIFRDRSEVLDRRLSLLESVVFDRPDTIAQIVAAFIDPQMELRATPEGLAFAQLLAREATDPSSNARGIIAEFYDPLAFEFIAALQRARPDLSADTVRWNYLFGVSALSMLSVDDRALRLGVNPELTVDETGTILKEFLVAGLTA</sequence>
<dbReference type="InterPro" id="IPR001647">
    <property type="entry name" value="HTH_TetR"/>
</dbReference>
<dbReference type="InterPro" id="IPR041586">
    <property type="entry name" value="PsrA_TetR_C"/>
</dbReference>
<evidence type="ECO:0000256" key="1">
    <source>
        <dbReference type="ARBA" id="ARBA00023125"/>
    </source>
</evidence>
<name>A0ABW3TIF2_9MICO</name>
<evidence type="ECO:0000256" key="2">
    <source>
        <dbReference type="PROSITE-ProRule" id="PRU00335"/>
    </source>
</evidence>
<evidence type="ECO:0000259" key="3">
    <source>
        <dbReference type="PROSITE" id="PS50977"/>
    </source>
</evidence>
<feature type="domain" description="HTH tetR-type" evidence="3">
    <location>
        <begin position="6"/>
        <end position="66"/>
    </location>
</feature>
<feature type="DNA-binding region" description="H-T-H motif" evidence="2">
    <location>
        <begin position="29"/>
        <end position="48"/>
    </location>
</feature>
<dbReference type="InterPro" id="IPR036271">
    <property type="entry name" value="Tet_transcr_reg_TetR-rel_C_sf"/>
</dbReference>
<dbReference type="Proteomes" id="UP001597181">
    <property type="component" value="Unassembled WGS sequence"/>
</dbReference>
<dbReference type="SUPFAM" id="SSF48498">
    <property type="entry name" value="Tetracyclin repressor-like, C-terminal domain"/>
    <property type="match status" value="1"/>
</dbReference>
<evidence type="ECO:0000313" key="5">
    <source>
        <dbReference type="Proteomes" id="UP001597181"/>
    </source>
</evidence>
<dbReference type="PROSITE" id="PS50977">
    <property type="entry name" value="HTH_TETR_2"/>
    <property type="match status" value="1"/>
</dbReference>
<dbReference type="Pfam" id="PF00440">
    <property type="entry name" value="TetR_N"/>
    <property type="match status" value="1"/>
</dbReference>
<dbReference type="PRINTS" id="PR00455">
    <property type="entry name" value="HTHTETR"/>
</dbReference>
<accession>A0ABW3TIF2</accession>
<keyword evidence="1 2" id="KW-0238">DNA-binding</keyword>
<dbReference type="InterPro" id="IPR009057">
    <property type="entry name" value="Homeodomain-like_sf"/>
</dbReference>
<dbReference type="SUPFAM" id="SSF46689">
    <property type="entry name" value="Homeodomain-like"/>
    <property type="match status" value="1"/>
</dbReference>